<dbReference type="Proteomes" id="UP000233556">
    <property type="component" value="Unassembled WGS sequence"/>
</dbReference>
<proteinExistence type="predicted"/>
<evidence type="ECO:0000313" key="3">
    <source>
        <dbReference type="Proteomes" id="UP000233556"/>
    </source>
</evidence>
<sequence>MQIRGDATSPSSGPLPQEASPPASPPSVAPELVVIETSGLPVSPCPVCQGNKRQEPFDSSPPGTEAKNMHGSIQKVMRNFHVKTGSSNKAGKDSEEVQPQRTWCLVGALLRRDSPAPSPATSLWDDLEPVLFQDSLPIPPPDLADPWVDIDHVPSVSYNTGADKLGQTNGLFIL</sequence>
<reference evidence="3" key="2">
    <citation type="submission" date="2017-12" db="EMBL/GenBank/DDBJ databases">
        <title>Genome sequence of the Bar-tailed Godwit (Limosa lapponica baueri).</title>
        <authorList>
            <person name="Lima N.C.B."/>
            <person name="Parody-Merino A.M."/>
            <person name="Battley P.F."/>
            <person name="Fidler A.E."/>
            <person name="Prosdocimi F."/>
        </authorList>
    </citation>
    <scope>NUCLEOTIDE SEQUENCE [LARGE SCALE GENOMIC DNA]</scope>
</reference>
<organism evidence="2 3">
    <name type="scientific">Limosa lapponica baueri</name>
    <dbReference type="NCBI Taxonomy" id="1758121"/>
    <lineage>
        <taxon>Eukaryota</taxon>
        <taxon>Metazoa</taxon>
        <taxon>Chordata</taxon>
        <taxon>Craniata</taxon>
        <taxon>Vertebrata</taxon>
        <taxon>Euteleostomi</taxon>
        <taxon>Archelosauria</taxon>
        <taxon>Archosauria</taxon>
        <taxon>Dinosauria</taxon>
        <taxon>Saurischia</taxon>
        <taxon>Theropoda</taxon>
        <taxon>Coelurosauria</taxon>
        <taxon>Aves</taxon>
        <taxon>Neognathae</taxon>
        <taxon>Neoaves</taxon>
        <taxon>Charadriiformes</taxon>
        <taxon>Scolopacidae</taxon>
        <taxon>Limosa</taxon>
    </lineage>
</organism>
<protein>
    <submittedName>
        <fullName evidence="2">Uncharacterized protein</fullName>
    </submittedName>
</protein>
<dbReference type="AlphaFoldDB" id="A0A2I0UR18"/>
<gene>
    <name evidence="2" type="ORF">llap_1221</name>
</gene>
<reference evidence="3" key="1">
    <citation type="submission" date="2017-11" db="EMBL/GenBank/DDBJ databases">
        <authorList>
            <person name="Lima N.C."/>
            <person name="Parody-Merino A.M."/>
            <person name="Battley P.F."/>
            <person name="Fidler A.E."/>
            <person name="Prosdocimi F."/>
        </authorList>
    </citation>
    <scope>NUCLEOTIDE SEQUENCE [LARGE SCALE GENOMIC DNA]</scope>
</reference>
<accession>A0A2I0UR18</accession>
<keyword evidence="3" id="KW-1185">Reference proteome</keyword>
<name>A0A2I0UR18_LIMLA</name>
<evidence type="ECO:0000256" key="1">
    <source>
        <dbReference type="SAM" id="MobiDB-lite"/>
    </source>
</evidence>
<dbReference type="EMBL" id="KZ505652">
    <property type="protein sequence ID" value="PKU48480.1"/>
    <property type="molecule type" value="Genomic_DNA"/>
</dbReference>
<feature type="region of interest" description="Disordered" evidence="1">
    <location>
        <begin position="1"/>
        <end position="71"/>
    </location>
</feature>
<evidence type="ECO:0000313" key="2">
    <source>
        <dbReference type="EMBL" id="PKU48480.1"/>
    </source>
</evidence>